<name>A0A430ATI8_9ENTE</name>
<evidence type="ECO:0000259" key="2">
    <source>
        <dbReference type="Pfam" id="PF03733"/>
    </source>
</evidence>
<feature type="domain" description="Inner membrane component" evidence="2">
    <location>
        <begin position="66"/>
        <end position="115"/>
    </location>
</feature>
<protein>
    <recommendedName>
        <fullName evidence="2">Inner membrane component domain-containing protein</fullName>
    </recommendedName>
</protein>
<keyword evidence="4" id="KW-1185">Reference proteome</keyword>
<gene>
    <name evidence="3" type="ORF">CBF28_12355</name>
</gene>
<feature type="transmembrane region" description="Helical" evidence="1">
    <location>
        <begin position="80"/>
        <end position="99"/>
    </location>
</feature>
<dbReference type="AlphaFoldDB" id="A0A430ATI8"/>
<dbReference type="PROSITE" id="PS51257">
    <property type="entry name" value="PROKAR_LIPOPROTEIN"/>
    <property type="match status" value="1"/>
</dbReference>
<dbReference type="PANTHER" id="PTHR42903:SF1">
    <property type="entry name" value="INNER MEMBRANE PROTEIN YCCF"/>
    <property type="match status" value="1"/>
</dbReference>
<dbReference type="PIRSF" id="PIRSF028777">
    <property type="entry name" value="UCP028777"/>
    <property type="match status" value="1"/>
</dbReference>
<dbReference type="Proteomes" id="UP000288028">
    <property type="component" value="Unassembled WGS sequence"/>
</dbReference>
<proteinExistence type="predicted"/>
<accession>A0A430ATI8</accession>
<dbReference type="Pfam" id="PF03733">
    <property type="entry name" value="YccF"/>
    <property type="match status" value="2"/>
</dbReference>
<dbReference type="InterPro" id="IPR031308">
    <property type="entry name" value="UCP028777"/>
</dbReference>
<dbReference type="GeneID" id="95579464"/>
<reference evidence="3 4" key="1">
    <citation type="submission" date="2017-05" db="EMBL/GenBank/DDBJ databases">
        <title>Vagococcus spp. assemblies.</title>
        <authorList>
            <person name="Gulvik C.A."/>
        </authorList>
    </citation>
    <scope>NUCLEOTIDE SEQUENCE [LARGE SCALE GENOMIC DNA]</scope>
    <source>
        <strain evidence="3 4">SS1714</strain>
    </source>
</reference>
<organism evidence="3 4">
    <name type="scientific">Vagococcus carniphilus</name>
    <dbReference type="NCBI Taxonomy" id="218144"/>
    <lineage>
        <taxon>Bacteria</taxon>
        <taxon>Bacillati</taxon>
        <taxon>Bacillota</taxon>
        <taxon>Bacilli</taxon>
        <taxon>Lactobacillales</taxon>
        <taxon>Enterococcaceae</taxon>
        <taxon>Vagococcus</taxon>
    </lineage>
</organism>
<evidence type="ECO:0000313" key="3">
    <source>
        <dbReference type="EMBL" id="RSU11366.1"/>
    </source>
</evidence>
<sequence>MKFLGNIIWLIFGGLTGAISWFLAGCLWSITIIGIPVGMQCFKIAGLSLWPFGKRVVYNGGGMSFIVNIIWILVSGWALALGHVISGVLLCITIVGIPFGKQSFKLAQLALMPFGADVVSSNNYYMS</sequence>
<keyword evidence="1" id="KW-0812">Transmembrane</keyword>
<feature type="transmembrane region" description="Helical" evidence="1">
    <location>
        <begin position="56"/>
        <end position="74"/>
    </location>
</feature>
<dbReference type="RefSeq" id="WP_126795726.1">
    <property type="nucleotide sequence ID" value="NZ_CP060720.1"/>
</dbReference>
<dbReference type="OrthoDB" id="9790567at2"/>
<dbReference type="EMBL" id="NGKB01000014">
    <property type="protein sequence ID" value="RSU11366.1"/>
    <property type="molecule type" value="Genomic_DNA"/>
</dbReference>
<dbReference type="InterPro" id="IPR052937">
    <property type="entry name" value="Inner_membrane_protein"/>
</dbReference>
<evidence type="ECO:0000313" key="4">
    <source>
        <dbReference type="Proteomes" id="UP000288028"/>
    </source>
</evidence>
<comment type="caution">
    <text evidence="3">The sequence shown here is derived from an EMBL/GenBank/DDBJ whole genome shotgun (WGS) entry which is preliminary data.</text>
</comment>
<dbReference type="PANTHER" id="PTHR42903">
    <property type="entry name" value="INNER MEMBRANE PROTEIN YCCF"/>
    <property type="match status" value="1"/>
</dbReference>
<evidence type="ECO:0000256" key="1">
    <source>
        <dbReference type="SAM" id="Phobius"/>
    </source>
</evidence>
<dbReference type="InterPro" id="IPR005185">
    <property type="entry name" value="YccF"/>
</dbReference>
<dbReference type="NCBIfam" id="NF008740">
    <property type="entry name" value="PRK11770.1-2"/>
    <property type="match status" value="1"/>
</dbReference>
<feature type="domain" description="Inner membrane component" evidence="2">
    <location>
        <begin position="4"/>
        <end position="54"/>
    </location>
</feature>
<dbReference type="GO" id="GO:0005886">
    <property type="term" value="C:plasma membrane"/>
    <property type="evidence" value="ECO:0007669"/>
    <property type="project" value="TreeGrafter"/>
</dbReference>
<feature type="transmembrane region" description="Helical" evidence="1">
    <location>
        <begin position="6"/>
        <end position="35"/>
    </location>
</feature>
<keyword evidence="1" id="KW-1133">Transmembrane helix</keyword>
<keyword evidence="1" id="KW-0472">Membrane</keyword>